<dbReference type="InterPro" id="IPR011047">
    <property type="entry name" value="Quinoprotein_ADH-like_sf"/>
</dbReference>
<accession>A0A4V3ENP9</accession>
<gene>
    <name evidence="3" type="ORF">CLV29_2200</name>
</gene>
<dbReference type="EMBL" id="SOAW01000001">
    <property type="protein sequence ID" value="TDT34528.1"/>
    <property type="molecule type" value="Genomic_DNA"/>
</dbReference>
<reference evidence="3 4" key="1">
    <citation type="submission" date="2019-03" db="EMBL/GenBank/DDBJ databases">
        <title>Genomic Encyclopedia of Archaeal and Bacterial Type Strains, Phase II (KMG-II): from individual species to whole genera.</title>
        <authorList>
            <person name="Goeker M."/>
        </authorList>
    </citation>
    <scope>NUCLEOTIDE SEQUENCE [LARGE SCALE GENOMIC DNA]</scope>
    <source>
        <strain evidence="3 4">DSM 24323</strain>
    </source>
</reference>
<evidence type="ECO:0000313" key="4">
    <source>
        <dbReference type="Proteomes" id="UP000295371"/>
    </source>
</evidence>
<feature type="region of interest" description="Disordered" evidence="1">
    <location>
        <begin position="1"/>
        <end position="52"/>
    </location>
</feature>
<keyword evidence="2" id="KW-0472">Membrane</keyword>
<comment type="caution">
    <text evidence="3">The sequence shown here is derived from an EMBL/GenBank/DDBJ whole genome shotgun (WGS) entry which is preliminary data.</text>
</comment>
<evidence type="ECO:0008006" key="5">
    <source>
        <dbReference type="Google" id="ProtNLM"/>
    </source>
</evidence>
<keyword evidence="4" id="KW-1185">Reference proteome</keyword>
<dbReference type="SUPFAM" id="SSF50998">
    <property type="entry name" value="Quinoprotein alcohol dehydrogenase-like"/>
    <property type="match status" value="1"/>
</dbReference>
<dbReference type="Gene3D" id="2.130.10.10">
    <property type="entry name" value="YVTN repeat-like/Quinoprotein amine dehydrogenase"/>
    <property type="match status" value="1"/>
</dbReference>
<feature type="compositionally biased region" description="Low complexity" evidence="1">
    <location>
        <begin position="25"/>
        <end position="49"/>
    </location>
</feature>
<feature type="compositionally biased region" description="Basic and acidic residues" evidence="1">
    <location>
        <begin position="269"/>
        <end position="286"/>
    </location>
</feature>
<keyword evidence="2" id="KW-1133">Transmembrane helix</keyword>
<evidence type="ECO:0000313" key="3">
    <source>
        <dbReference type="EMBL" id="TDT34528.1"/>
    </source>
</evidence>
<dbReference type="InterPro" id="IPR015943">
    <property type="entry name" value="WD40/YVTN_repeat-like_dom_sf"/>
</dbReference>
<keyword evidence="2" id="KW-0812">Transmembrane</keyword>
<protein>
    <recommendedName>
        <fullName evidence="5">Pyrroloquinoline-quinone binding quinoprotein</fullName>
    </recommendedName>
</protein>
<name>A0A4V3ENP9_9ACTN</name>
<feature type="region of interest" description="Disordered" evidence="1">
    <location>
        <begin position="269"/>
        <end position="288"/>
    </location>
</feature>
<sequence length="432" mass="44695">MVHASTNGPGTEGDPGGEPRERPRVVGVTNGSGTATDAGTGTADSAANGRRGPGVVRSALVPIAVFVMVVAVGLTANFAVRSLLQPETAPSAPPITDLSRPAPPGWQTTFEWYQEISPTSDLAVADNRVATINSNGALVVLNADSGQLVWASVPNAISPMARPLLAEVDGRLVAGIHDQDQGKLYLVRLDDVEGEQSGRLTDRMLPRGATVTLTGGSLMVTAETGVWVVDGDLDLQSVEIGDEVPMAATGQTVVAGPWEGPWSLNSIADGRREVGPERPDGADGEPHPSYSARGVVVVWWNAAEDDSERVVSLHDAESGELLADTEISQQRLREMVYLSVSADRTLASAGPVLADLRTGNTAVEPGWSSISAVTSAVMYGATPGGDAAWDGRRVGPLPPDTALPWGTSESGLAIVLDRTAGGSTLVGGLRPA</sequence>
<dbReference type="AlphaFoldDB" id="A0A4V3ENP9"/>
<organism evidence="3 4">
    <name type="scientific">Naumannella halotolerans</name>
    <dbReference type="NCBI Taxonomy" id="993414"/>
    <lineage>
        <taxon>Bacteria</taxon>
        <taxon>Bacillati</taxon>
        <taxon>Actinomycetota</taxon>
        <taxon>Actinomycetes</taxon>
        <taxon>Propionibacteriales</taxon>
        <taxon>Propionibacteriaceae</taxon>
        <taxon>Naumannella</taxon>
    </lineage>
</organism>
<dbReference type="Proteomes" id="UP000295371">
    <property type="component" value="Unassembled WGS sequence"/>
</dbReference>
<evidence type="ECO:0000256" key="1">
    <source>
        <dbReference type="SAM" id="MobiDB-lite"/>
    </source>
</evidence>
<feature type="transmembrane region" description="Helical" evidence="2">
    <location>
        <begin position="59"/>
        <end position="80"/>
    </location>
</feature>
<dbReference type="RefSeq" id="WP_133754887.1">
    <property type="nucleotide sequence ID" value="NZ_CP171129.1"/>
</dbReference>
<proteinExistence type="predicted"/>
<evidence type="ECO:0000256" key="2">
    <source>
        <dbReference type="SAM" id="Phobius"/>
    </source>
</evidence>
<dbReference type="OrthoDB" id="3729395at2"/>